<sequence>MESDPVLAKMAVPAASELFCFTATIDRREDKDPSARSDFHWQIIKCRMLLFATSSVLVCPVRPLSGPRRELAVVCRREDIADVSEVGVEAPPRSPLLDILGRLRLAVSRLRPVSDAEYSACLRYTITARLSPLWNPLGEDERHLIQGRHFLSGARGRAADAVRLEVIVHGEAGAAWLSFSAVRLRVAPLTFTDIDVAAGALDRLHRDPLAVVSSVCIGQPWVRVLPSLKKGVVMEISRTLPEDCPFSSYKNIRRHWKNMYGYRLAEDASDVVFVSIYFSMMGGAPMTYPMSCLTPRPPTPLRSPDPRAVAVAFLGDVAARVATVCGAPSPVAADGLSRPVATLLSCGTDSDSDAEAGAAGAHPNLRPLAENTNGYSSSSATPPREGASTPSTCPLSLATQRDGTRPRVEWNVLKRAPRGDDKENVPPEVRLGAAAVGCEARAVFTIFLLQDAAPPPPPHRPVFGARAPVSVQPRLARPVPVVPASVWFNPPLTSTPTKDRRSPASSASSAAPRSSASCTSAPAPYAPVFRVPAHKPIFLALPKAKKTPAQAAPRPRPRPRPVGTTSPRLGARAAPTGTAGTSARKTGASGERSSSEAPLVPELATADAARRASIPMLLAWLRGRGLPCRAKDKKDELVEKVVSQLGGR</sequence>
<organism evidence="3 4">
    <name type="scientific">Megalurothrips usitatus</name>
    <name type="common">bean blossom thrips</name>
    <dbReference type="NCBI Taxonomy" id="439358"/>
    <lineage>
        <taxon>Eukaryota</taxon>
        <taxon>Metazoa</taxon>
        <taxon>Ecdysozoa</taxon>
        <taxon>Arthropoda</taxon>
        <taxon>Hexapoda</taxon>
        <taxon>Insecta</taxon>
        <taxon>Pterygota</taxon>
        <taxon>Neoptera</taxon>
        <taxon>Paraneoptera</taxon>
        <taxon>Thysanoptera</taxon>
        <taxon>Terebrantia</taxon>
        <taxon>Thripoidea</taxon>
        <taxon>Thripidae</taxon>
        <taxon>Megalurothrips</taxon>
    </lineage>
</organism>
<evidence type="ECO:0000313" key="4">
    <source>
        <dbReference type="Proteomes" id="UP001075354"/>
    </source>
</evidence>
<evidence type="ECO:0000256" key="1">
    <source>
        <dbReference type="SAM" id="MobiDB-lite"/>
    </source>
</evidence>
<feature type="compositionally biased region" description="Low complexity" evidence="1">
    <location>
        <begin position="503"/>
        <end position="519"/>
    </location>
</feature>
<evidence type="ECO:0000259" key="2">
    <source>
        <dbReference type="Pfam" id="PF15813"/>
    </source>
</evidence>
<evidence type="ECO:0000313" key="3">
    <source>
        <dbReference type="EMBL" id="KAJ1521049.1"/>
    </source>
</evidence>
<dbReference type="Proteomes" id="UP001075354">
    <property type="component" value="Chromosome 13"/>
</dbReference>
<dbReference type="InterPro" id="IPR031643">
    <property type="entry name" value="DUF4708"/>
</dbReference>
<dbReference type="PANTHER" id="PTHR28495:SF1">
    <property type="entry name" value="GENE, 17266-RELATED"/>
    <property type="match status" value="1"/>
</dbReference>
<feature type="compositionally biased region" description="Polar residues" evidence="1">
    <location>
        <begin position="370"/>
        <end position="381"/>
    </location>
</feature>
<name>A0AAV7X557_9NEOP</name>
<feature type="region of interest" description="Disordered" evidence="1">
    <location>
        <begin position="348"/>
        <end position="406"/>
    </location>
</feature>
<proteinExistence type="predicted"/>
<keyword evidence="4" id="KW-1185">Reference proteome</keyword>
<feature type="region of interest" description="Disordered" evidence="1">
    <location>
        <begin position="487"/>
        <end position="519"/>
    </location>
</feature>
<comment type="caution">
    <text evidence="3">The sequence shown here is derived from an EMBL/GenBank/DDBJ whole genome shotgun (WGS) entry which is preliminary data.</text>
</comment>
<dbReference type="Pfam" id="PF15813">
    <property type="entry name" value="DUF4708"/>
    <property type="match status" value="1"/>
</dbReference>
<feature type="domain" description="DUF4708" evidence="2">
    <location>
        <begin position="11"/>
        <end position="297"/>
    </location>
</feature>
<dbReference type="EMBL" id="JAPTSV010000013">
    <property type="protein sequence ID" value="KAJ1521049.1"/>
    <property type="molecule type" value="Genomic_DNA"/>
</dbReference>
<feature type="compositionally biased region" description="Low complexity" evidence="1">
    <location>
        <begin position="568"/>
        <end position="584"/>
    </location>
</feature>
<feature type="region of interest" description="Disordered" evidence="1">
    <location>
        <begin position="541"/>
        <end position="598"/>
    </location>
</feature>
<dbReference type="AlphaFoldDB" id="A0AAV7X557"/>
<feature type="compositionally biased region" description="Polar residues" evidence="1">
    <location>
        <begin position="388"/>
        <end position="401"/>
    </location>
</feature>
<accession>A0AAV7X557</accession>
<gene>
    <name evidence="3" type="ORF">ONE63_002759</name>
</gene>
<dbReference type="PANTHER" id="PTHR28495">
    <property type="entry name" value="HYPOTHETICAL PROTEIN LOC100359752"/>
    <property type="match status" value="1"/>
</dbReference>
<reference evidence="3" key="1">
    <citation type="submission" date="2022-12" db="EMBL/GenBank/DDBJ databases">
        <title>Chromosome-level genome assembly of the bean flower thrips Megalurothrips usitatus.</title>
        <authorList>
            <person name="Ma L."/>
            <person name="Liu Q."/>
            <person name="Li H."/>
            <person name="Cai W."/>
        </authorList>
    </citation>
    <scope>NUCLEOTIDE SEQUENCE</scope>
    <source>
        <strain evidence="3">Cailab_2022a</strain>
    </source>
</reference>
<protein>
    <recommendedName>
        <fullName evidence="2">DUF4708 domain-containing protein</fullName>
    </recommendedName>
</protein>